<reference evidence="4 5" key="1">
    <citation type="journal article" date="2010" name="Cell">
        <title>The genome of Naegleria gruberi illuminates early eukaryotic versatility.</title>
        <authorList>
            <person name="Fritz-Laylin L.K."/>
            <person name="Prochnik S.E."/>
            <person name="Ginger M.L."/>
            <person name="Dacks J.B."/>
            <person name="Carpenter M.L."/>
            <person name="Field M.C."/>
            <person name="Kuo A."/>
            <person name="Paredez A."/>
            <person name="Chapman J."/>
            <person name="Pham J."/>
            <person name="Shu S."/>
            <person name="Neupane R."/>
            <person name="Cipriano M."/>
            <person name="Mancuso J."/>
            <person name="Tu H."/>
            <person name="Salamov A."/>
            <person name="Lindquist E."/>
            <person name="Shapiro H."/>
            <person name="Lucas S."/>
            <person name="Grigoriev I.V."/>
            <person name="Cande W.Z."/>
            <person name="Fulton C."/>
            <person name="Rokhsar D.S."/>
            <person name="Dawson S.C."/>
        </authorList>
    </citation>
    <scope>NUCLEOTIDE SEQUENCE [LARGE SCALE GENOMIC DNA]</scope>
    <source>
        <strain evidence="4 5">NEG-M</strain>
    </source>
</reference>
<feature type="transmembrane region" description="Helical" evidence="2">
    <location>
        <begin position="67"/>
        <end position="84"/>
    </location>
</feature>
<sequence length="126" mass="14018">MKIVAFKVLKTIKTRATKTNKQQSQRPIIKVITLQLALVFSALSQIIAIGCATALDDWSYMTLFYNFINSAGILTFGIVTVLLYQPIFTESARAVKELNNQSETSSGRKKSLFKKAQTIPTENSNV</sequence>
<proteinExistence type="predicted"/>
<accession>D2W0N3</accession>
<dbReference type="RefSeq" id="XP_002670064.1">
    <property type="nucleotide sequence ID" value="XM_002670018.1"/>
</dbReference>
<keyword evidence="2" id="KW-0812">Transmembrane</keyword>
<dbReference type="EMBL" id="GG738919">
    <property type="protein sequence ID" value="EFC37320.1"/>
    <property type="molecule type" value="Genomic_DNA"/>
</dbReference>
<dbReference type="AlphaFoldDB" id="D2W0N3"/>
<feature type="region of interest" description="Disordered" evidence="1">
    <location>
        <begin position="99"/>
        <end position="126"/>
    </location>
</feature>
<feature type="transmembrane region" description="Helical" evidence="2">
    <location>
        <begin position="31"/>
        <end position="55"/>
    </location>
</feature>
<dbReference type="Proteomes" id="UP000006671">
    <property type="component" value="Unassembled WGS sequence"/>
</dbReference>
<gene>
    <name evidence="4" type="ORF">NAEGRDRAFT_74920</name>
    <name evidence="3" type="ORF">NAEGRDRAFT_76508</name>
</gene>
<evidence type="ECO:0000256" key="2">
    <source>
        <dbReference type="SAM" id="Phobius"/>
    </source>
</evidence>
<keyword evidence="2" id="KW-1133">Transmembrane helix</keyword>
<keyword evidence="2" id="KW-0472">Membrane</keyword>
<dbReference type="GeneID" id="8857264"/>
<dbReference type="EMBL" id="GG739008">
    <property type="protein sequence ID" value="EFC35834.1"/>
    <property type="molecule type" value="Genomic_DNA"/>
</dbReference>
<evidence type="ECO:0000256" key="1">
    <source>
        <dbReference type="SAM" id="MobiDB-lite"/>
    </source>
</evidence>
<dbReference type="KEGG" id="ngr:NAEGRDRAFT_74920"/>
<dbReference type="VEuPathDB" id="AmoebaDB:NAEGRDRAFT_76508"/>
<keyword evidence="5" id="KW-1185">Reference proteome</keyword>
<evidence type="ECO:0000313" key="4">
    <source>
        <dbReference type="EMBL" id="EFC37320.1"/>
    </source>
</evidence>
<name>D2W0N3_NAEGR</name>
<evidence type="ECO:0000313" key="5">
    <source>
        <dbReference type="Proteomes" id="UP000006671"/>
    </source>
</evidence>
<evidence type="ECO:0000313" key="3">
    <source>
        <dbReference type="EMBL" id="EFC35834.1"/>
    </source>
</evidence>
<protein>
    <submittedName>
        <fullName evidence="4">Predicted protein</fullName>
    </submittedName>
</protein>
<organism evidence="5">
    <name type="scientific">Naegleria gruberi</name>
    <name type="common">Amoeba</name>
    <dbReference type="NCBI Taxonomy" id="5762"/>
    <lineage>
        <taxon>Eukaryota</taxon>
        <taxon>Discoba</taxon>
        <taxon>Heterolobosea</taxon>
        <taxon>Tetramitia</taxon>
        <taxon>Eutetramitia</taxon>
        <taxon>Vahlkampfiidae</taxon>
        <taxon>Naegleria</taxon>
    </lineage>
</organism>